<evidence type="ECO:0000313" key="2">
    <source>
        <dbReference type="Proteomes" id="UP000617340"/>
    </source>
</evidence>
<name>A0A834JGZ1_VESGE</name>
<comment type="caution">
    <text evidence="1">The sequence shown here is derived from an EMBL/GenBank/DDBJ whole genome shotgun (WGS) entry which is preliminary data.</text>
</comment>
<evidence type="ECO:0000313" key="1">
    <source>
        <dbReference type="EMBL" id="KAF7388266.1"/>
    </source>
</evidence>
<organism evidence="1 2">
    <name type="scientific">Vespula germanica</name>
    <name type="common">German yellow jacket</name>
    <name type="synonym">Paravespula germanica</name>
    <dbReference type="NCBI Taxonomy" id="30212"/>
    <lineage>
        <taxon>Eukaryota</taxon>
        <taxon>Metazoa</taxon>
        <taxon>Ecdysozoa</taxon>
        <taxon>Arthropoda</taxon>
        <taxon>Hexapoda</taxon>
        <taxon>Insecta</taxon>
        <taxon>Pterygota</taxon>
        <taxon>Neoptera</taxon>
        <taxon>Endopterygota</taxon>
        <taxon>Hymenoptera</taxon>
        <taxon>Apocrita</taxon>
        <taxon>Aculeata</taxon>
        <taxon>Vespoidea</taxon>
        <taxon>Vespidae</taxon>
        <taxon>Vespinae</taxon>
        <taxon>Vespula</taxon>
    </lineage>
</organism>
<gene>
    <name evidence="1" type="ORF">HZH68_012208</name>
</gene>
<dbReference type="Proteomes" id="UP000617340">
    <property type="component" value="Unassembled WGS sequence"/>
</dbReference>
<keyword evidence="2" id="KW-1185">Reference proteome</keyword>
<dbReference type="EMBL" id="JACSDZ010000013">
    <property type="protein sequence ID" value="KAF7388266.1"/>
    <property type="molecule type" value="Genomic_DNA"/>
</dbReference>
<accession>A0A834JGZ1</accession>
<reference evidence="1" key="1">
    <citation type="journal article" date="2020" name="G3 (Bethesda)">
        <title>High-Quality Assemblies for Three Invasive Social Wasps from the &lt;i&gt;Vespula&lt;/i&gt; Genus.</title>
        <authorList>
            <person name="Harrop T.W.R."/>
            <person name="Guhlin J."/>
            <person name="McLaughlin G.M."/>
            <person name="Permina E."/>
            <person name="Stockwell P."/>
            <person name="Gilligan J."/>
            <person name="Le Lec M.F."/>
            <person name="Gruber M.A.M."/>
            <person name="Quinn O."/>
            <person name="Lovegrove M."/>
            <person name="Duncan E.J."/>
            <person name="Remnant E.J."/>
            <person name="Van Eeckhoven J."/>
            <person name="Graham B."/>
            <person name="Knapp R.A."/>
            <person name="Langford K.W."/>
            <person name="Kronenberg Z."/>
            <person name="Press M.O."/>
            <person name="Eacker S.M."/>
            <person name="Wilson-Rankin E.E."/>
            <person name="Purcell J."/>
            <person name="Lester P.J."/>
            <person name="Dearden P.K."/>
        </authorList>
    </citation>
    <scope>NUCLEOTIDE SEQUENCE</scope>
    <source>
        <strain evidence="1">Linc-1</strain>
    </source>
</reference>
<protein>
    <submittedName>
        <fullName evidence="1">Uncharacterized protein</fullName>
    </submittedName>
</protein>
<proteinExistence type="predicted"/>
<dbReference type="AlphaFoldDB" id="A0A834JGZ1"/>
<sequence length="205" mass="23440">MQASDRQCSDVTIRIFDLEDAFRPYLGSPAGLFSRLLAYDMDTKEATREIDDNEEEPLVGKREKRDGDIVERAKVASRVARENPGKKSKAAREEEIDRYGIEPKERVEERQPHSVRSSKSLALKGLNALRTGWSLFILKLYFEFRISPCPVTIECFRRKDKKCAARHWLRLQSVNADWLCEGAKAHSTQMLFGKSIVGAQIFAEC</sequence>